<organism evidence="12">
    <name type="scientific">marine sediment metagenome</name>
    <dbReference type="NCBI Taxonomy" id="412755"/>
    <lineage>
        <taxon>unclassified sequences</taxon>
        <taxon>metagenomes</taxon>
        <taxon>ecological metagenomes</taxon>
    </lineage>
</organism>
<dbReference type="GO" id="GO:0030388">
    <property type="term" value="P:fructose 1,6-bisphosphate metabolic process"/>
    <property type="evidence" value="ECO:0007669"/>
    <property type="project" value="TreeGrafter"/>
</dbReference>
<feature type="non-terminal residue" evidence="12">
    <location>
        <position position="260"/>
    </location>
</feature>
<comment type="pathway">
    <text evidence="3">Carbohydrate degradation; glycolysis; D-glyceraldehyde 3-phosphate and glycerone phosphate from D-glucose: step 3/4.</text>
</comment>
<dbReference type="InterPro" id="IPR022953">
    <property type="entry name" value="ATP_PFK"/>
</dbReference>
<dbReference type="GO" id="GO:0006002">
    <property type="term" value="P:fructose 6-phosphate metabolic process"/>
    <property type="evidence" value="ECO:0007669"/>
    <property type="project" value="InterPro"/>
</dbReference>
<evidence type="ECO:0000256" key="1">
    <source>
        <dbReference type="ARBA" id="ARBA00001946"/>
    </source>
</evidence>
<dbReference type="AlphaFoldDB" id="X1U5S7"/>
<keyword evidence="9" id="KW-0460">Magnesium</keyword>
<sequence length="260" mass="27478">MIKKIGVLCGGGDSPAINAAIRAIYLKASEYGYKVIGIKNGWEGLVKGNIVELDRESVSGILGEGGTIIGTSRTNPFKIENGVEKVKENIKKFELDAIITIGGDDTNGVITRLTQYGIKGVGVPQTIDNDIAHSDYAIGSDSALEVVTDCIDKLHTTASSHSRIMIVEIMGRDAGWLALSGGIAGGADVILIPEVAFDYDEIVNVIEKRRERGKDFTIIAVAEGAKPAEVKEQVTASGAIDSFGHVQLGGVGNVIAREIE</sequence>
<accession>X1U5S7</accession>
<dbReference type="GO" id="GO:0005945">
    <property type="term" value="C:6-phosphofructokinase complex"/>
    <property type="evidence" value="ECO:0007669"/>
    <property type="project" value="TreeGrafter"/>
</dbReference>
<evidence type="ECO:0000256" key="6">
    <source>
        <dbReference type="ARBA" id="ARBA00022679"/>
    </source>
</evidence>
<dbReference type="PRINTS" id="PR00476">
    <property type="entry name" value="PHFRCTKINASE"/>
</dbReference>
<dbReference type="Gene3D" id="3.40.50.450">
    <property type="match status" value="1"/>
</dbReference>
<keyword evidence="6" id="KW-0808">Transferase</keyword>
<dbReference type="FunFam" id="3.40.50.460:FF:000002">
    <property type="entry name" value="ATP-dependent 6-phosphofructokinase"/>
    <property type="match status" value="1"/>
</dbReference>
<evidence type="ECO:0000256" key="5">
    <source>
        <dbReference type="ARBA" id="ARBA00022490"/>
    </source>
</evidence>
<evidence type="ECO:0000256" key="9">
    <source>
        <dbReference type="ARBA" id="ARBA00022842"/>
    </source>
</evidence>
<dbReference type="GO" id="GO:0016208">
    <property type="term" value="F:AMP binding"/>
    <property type="evidence" value="ECO:0007669"/>
    <property type="project" value="TreeGrafter"/>
</dbReference>
<dbReference type="EMBL" id="BARW01016791">
    <property type="protein sequence ID" value="GAI95190.1"/>
    <property type="molecule type" value="Genomic_DNA"/>
</dbReference>
<keyword evidence="10" id="KW-0324">Glycolysis</keyword>
<dbReference type="UniPathway" id="UPA00109">
    <property type="reaction ID" value="UER00182"/>
</dbReference>
<dbReference type="GO" id="GO:0070095">
    <property type="term" value="F:fructose-6-phosphate binding"/>
    <property type="evidence" value="ECO:0007669"/>
    <property type="project" value="TreeGrafter"/>
</dbReference>
<gene>
    <name evidence="12" type="ORF">S12H4_29149</name>
</gene>
<dbReference type="Gene3D" id="3.40.50.460">
    <property type="entry name" value="Phosphofructokinase domain"/>
    <property type="match status" value="1"/>
</dbReference>
<feature type="domain" description="Phosphofructokinase" evidence="11">
    <location>
        <begin position="4"/>
        <end position="257"/>
    </location>
</feature>
<evidence type="ECO:0000259" key="11">
    <source>
        <dbReference type="Pfam" id="PF00365"/>
    </source>
</evidence>
<dbReference type="SUPFAM" id="SSF53784">
    <property type="entry name" value="Phosphofructokinase"/>
    <property type="match status" value="1"/>
</dbReference>
<dbReference type="PANTHER" id="PTHR13697">
    <property type="entry name" value="PHOSPHOFRUCTOKINASE"/>
    <property type="match status" value="1"/>
</dbReference>
<name>X1U5S7_9ZZZZ</name>
<evidence type="ECO:0000256" key="10">
    <source>
        <dbReference type="ARBA" id="ARBA00023152"/>
    </source>
</evidence>
<protein>
    <recommendedName>
        <fullName evidence="4">6-phosphofructokinase</fullName>
        <ecNumber evidence="4">2.7.1.11</ecNumber>
    </recommendedName>
</protein>
<keyword evidence="5" id="KW-0963">Cytoplasm</keyword>
<comment type="cofactor">
    <cofactor evidence="1">
        <name>Mg(2+)</name>
        <dbReference type="ChEBI" id="CHEBI:18420"/>
    </cofactor>
</comment>
<dbReference type="Pfam" id="PF00365">
    <property type="entry name" value="PFK"/>
    <property type="match status" value="1"/>
</dbReference>
<dbReference type="InterPro" id="IPR000023">
    <property type="entry name" value="Phosphofructokinase_dom"/>
</dbReference>
<reference evidence="12" key="1">
    <citation type="journal article" date="2014" name="Front. Microbiol.">
        <title>High frequency of phylogenetically diverse reductive dehalogenase-homologous genes in deep subseafloor sedimentary metagenomes.</title>
        <authorList>
            <person name="Kawai M."/>
            <person name="Futagami T."/>
            <person name="Toyoda A."/>
            <person name="Takaki Y."/>
            <person name="Nishi S."/>
            <person name="Hori S."/>
            <person name="Arai W."/>
            <person name="Tsubouchi T."/>
            <person name="Morono Y."/>
            <person name="Uchiyama I."/>
            <person name="Ito T."/>
            <person name="Fujiyama A."/>
            <person name="Inagaki F."/>
            <person name="Takami H."/>
        </authorList>
    </citation>
    <scope>NUCLEOTIDE SEQUENCE</scope>
    <source>
        <strain evidence="12">Expedition CK06-06</strain>
    </source>
</reference>
<evidence type="ECO:0000256" key="7">
    <source>
        <dbReference type="ARBA" id="ARBA00022723"/>
    </source>
</evidence>
<comment type="subcellular location">
    <subcellularLocation>
        <location evidence="2">Cytoplasm</location>
    </subcellularLocation>
</comment>
<keyword evidence="8" id="KW-0418">Kinase</keyword>
<dbReference type="GO" id="GO:0005524">
    <property type="term" value="F:ATP binding"/>
    <property type="evidence" value="ECO:0007669"/>
    <property type="project" value="TreeGrafter"/>
</dbReference>
<dbReference type="PANTHER" id="PTHR13697:SF52">
    <property type="entry name" value="ATP-DEPENDENT 6-PHOSPHOFRUCTOKINASE 3"/>
    <property type="match status" value="1"/>
</dbReference>
<comment type="caution">
    <text evidence="12">The sequence shown here is derived from an EMBL/GenBank/DDBJ whole genome shotgun (WGS) entry which is preliminary data.</text>
</comment>
<evidence type="ECO:0000256" key="2">
    <source>
        <dbReference type="ARBA" id="ARBA00004496"/>
    </source>
</evidence>
<dbReference type="NCBIfam" id="NF002872">
    <property type="entry name" value="PRK03202.1"/>
    <property type="match status" value="1"/>
</dbReference>
<evidence type="ECO:0000256" key="4">
    <source>
        <dbReference type="ARBA" id="ARBA00012055"/>
    </source>
</evidence>
<dbReference type="GO" id="GO:0003872">
    <property type="term" value="F:6-phosphofructokinase activity"/>
    <property type="evidence" value="ECO:0007669"/>
    <property type="project" value="UniProtKB-EC"/>
</dbReference>
<proteinExistence type="predicted"/>
<dbReference type="GO" id="GO:0048029">
    <property type="term" value="F:monosaccharide binding"/>
    <property type="evidence" value="ECO:0007669"/>
    <property type="project" value="TreeGrafter"/>
</dbReference>
<dbReference type="EC" id="2.7.1.11" evidence="4"/>
<evidence type="ECO:0000256" key="3">
    <source>
        <dbReference type="ARBA" id="ARBA00004679"/>
    </source>
</evidence>
<keyword evidence="7" id="KW-0479">Metal-binding</keyword>
<dbReference type="GO" id="GO:0046872">
    <property type="term" value="F:metal ion binding"/>
    <property type="evidence" value="ECO:0007669"/>
    <property type="project" value="UniProtKB-KW"/>
</dbReference>
<dbReference type="InterPro" id="IPR035966">
    <property type="entry name" value="PKF_sf"/>
</dbReference>
<dbReference type="GO" id="GO:0061621">
    <property type="term" value="P:canonical glycolysis"/>
    <property type="evidence" value="ECO:0007669"/>
    <property type="project" value="TreeGrafter"/>
</dbReference>
<evidence type="ECO:0000313" key="12">
    <source>
        <dbReference type="EMBL" id="GAI95190.1"/>
    </source>
</evidence>
<dbReference type="GO" id="GO:0042802">
    <property type="term" value="F:identical protein binding"/>
    <property type="evidence" value="ECO:0007669"/>
    <property type="project" value="TreeGrafter"/>
</dbReference>
<evidence type="ECO:0000256" key="8">
    <source>
        <dbReference type="ARBA" id="ARBA00022777"/>
    </source>
</evidence>